<reference evidence="2 4" key="2">
    <citation type="submission" date="2022-04" db="EMBL/GenBank/DDBJ databases">
        <title>Whole genome of Spiroplasma citri.</title>
        <authorList>
            <person name="Khanchezar A."/>
            <person name="Izadpanah K."/>
            <person name="Taghavi M."/>
            <person name="Ghorbani A."/>
            <person name="Beven L."/>
        </authorList>
    </citation>
    <scope>NUCLEOTIDE SEQUENCE [LARGE SCALE GENOMIC DNA]</scope>
    <source>
        <strain evidence="2 4">D4</strain>
    </source>
</reference>
<reference evidence="1 3" key="1">
    <citation type="submission" date="2019-11" db="EMBL/GenBank/DDBJ databases">
        <title>Whole genome sequencing and comparative genomics analyses of five strains of Spiroplasma citri.</title>
        <authorList>
            <person name="Yokomi R."/>
            <person name="Chen J."/>
            <person name="Rattner R."/>
            <person name="Vidalakis G."/>
        </authorList>
    </citation>
    <scope>NUCLEOTIDE SEQUENCE [LARGE SCALE GENOMIC DNA]</scope>
    <source>
        <strain evidence="1 3">BR12</strain>
    </source>
</reference>
<dbReference type="GeneID" id="54238971"/>
<organism evidence="1 3">
    <name type="scientific">Spiroplasma citri</name>
    <dbReference type="NCBI Taxonomy" id="2133"/>
    <lineage>
        <taxon>Bacteria</taxon>
        <taxon>Bacillati</taxon>
        <taxon>Mycoplasmatota</taxon>
        <taxon>Mollicutes</taxon>
        <taxon>Entomoplasmatales</taxon>
        <taxon>Spiroplasmataceae</taxon>
        <taxon>Spiroplasma</taxon>
    </lineage>
</organism>
<keyword evidence="4" id="KW-1185">Reference proteome</keyword>
<dbReference type="KEGG" id="sck:SCITRI_001110"/>
<proteinExistence type="predicted"/>
<dbReference type="Proteomes" id="UP000464735">
    <property type="component" value="Chromosome"/>
</dbReference>
<dbReference type="EMBL" id="CP096246">
    <property type="protein sequence ID" value="WFG95603.1"/>
    <property type="molecule type" value="Genomic_DNA"/>
</dbReference>
<evidence type="ECO:0000313" key="3">
    <source>
        <dbReference type="Proteomes" id="UP000464735"/>
    </source>
</evidence>
<protein>
    <submittedName>
        <fullName evidence="1">Uncharacterized protein</fullName>
    </submittedName>
</protein>
<sequence length="102" mass="12112">MKFLKKMISKHKISSTEILDTLYLDCKINESELKYKKLKTQIGYIDNMIKGKNNNIPNTIIHAYFYLNNKKNSELAWESLNTQFDLLIKIIRIWLLDETSIE</sequence>
<gene>
    <name evidence="1" type="ORF">GL298_06350</name>
    <name evidence="2" type="ORF">M0C40_05765</name>
</gene>
<evidence type="ECO:0000313" key="2">
    <source>
        <dbReference type="EMBL" id="WFG95603.1"/>
    </source>
</evidence>
<dbReference type="RefSeq" id="WP_071937524.1">
    <property type="nucleotide sequence ID" value="NZ_CP013197.1"/>
</dbReference>
<name>A0AAJ4JYH8_SPICI</name>
<evidence type="ECO:0000313" key="4">
    <source>
        <dbReference type="Proteomes" id="UP001214629"/>
    </source>
</evidence>
<accession>A0AAJ4JYH8</accession>
<dbReference type="EMBL" id="CP046368">
    <property type="protein sequence ID" value="QIA69148.1"/>
    <property type="molecule type" value="Genomic_DNA"/>
</dbReference>
<dbReference type="AlphaFoldDB" id="A0AAJ4JYH8"/>
<evidence type="ECO:0000313" key="1">
    <source>
        <dbReference type="EMBL" id="QIA69148.1"/>
    </source>
</evidence>
<dbReference type="Proteomes" id="UP001214629">
    <property type="component" value="Chromosome"/>
</dbReference>